<evidence type="ECO:0000256" key="2">
    <source>
        <dbReference type="ARBA" id="ARBA00015075"/>
    </source>
</evidence>
<evidence type="ECO:0000313" key="8">
    <source>
        <dbReference type="EMBL" id="CAA6816935.1"/>
    </source>
</evidence>
<keyword evidence="3" id="KW-0678">Repressor</keyword>
<keyword evidence="4" id="KW-0805">Transcription regulation</keyword>
<accession>A0A6S6TCM9</accession>
<name>A0A6S6TCM9_9GAMM</name>
<proteinExistence type="inferred from homology"/>
<evidence type="ECO:0000256" key="3">
    <source>
        <dbReference type="ARBA" id="ARBA00022491"/>
    </source>
</evidence>
<evidence type="ECO:0000256" key="1">
    <source>
        <dbReference type="ARBA" id="ARBA00005230"/>
    </source>
</evidence>
<dbReference type="GO" id="GO:0006276">
    <property type="term" value="P:plasmid maintenance"/>
    <property type="evidence" value="ECO:0007669"/>
    <property type="project" value="InterPro"/>
</dbReference>
<keyword evidence="5" id="KW-0804">Transcription</keyword>
<dbReference type="AlphaFoldDB" id="A0A6S6TCM9"/>
<organism evidence="8">
    <name type="scientific">uncultured Thiotrichaceae bacterium</name>
    <dbReference type="NCBI Taxonomy" id="298394"/>
    <lineage>
        <taxon>Bacteria</taxon>
        <taxon>Pseudomonadati</taxon>
        <taxon>Pseudomonadota</taxon>
        <taxon>Gammaproteobacteria</taxon>
        <taxon>Thiotrichales</taxon>
        <taxon>Thiotrichaceae</taxon>
        <taxon>environmental samples</taxon>
    </lineage>
</organism>
<protein>
    <recommendedName>
        <fullName evidence="2">Toxin CcdB</fullName>
    </recommendedName>
    <alternativeName>
        <fullName evidence="7">Cytotoxic protein CcdB</fullName>
    </alternativeName>
    <alternativeName>
        <fullName evidence="6">Protein LetD</fullName>
    </alternativeName>
</protein>
<dbReference type="Pfam" id="PF01845">
    <property type="entry name" value="CcdB"/>
    <property type="match status" value="1"/>
</dbReference>
<evidence type="ECO:0000256" key="5">
    <source>
        <dbReference type="ARBA" id="ARBA00023163"/>
    </source>
</evidence>
<gene>
    <name evidence="8" type="ORF">HELGO_WM17045</name>
</gene>
<sequence>MAQFDVYRNNNPASQEHIPYLLDVQSDLLDVLNTRVIVPLNEDTLTTPRIGDTQAIGIT</sequence>
<evidence type="ECO:0000256" key="4">
    <source>
        <dbReference type="ARBA" id="ARBA00023015"/>
    </source>
</evidence>
<dbReference type="InterPro" id="IPR011067">
    <property type="entry name" value="Plasmid_toxin/cell-grow_inhib"/>
</dbReference>
<reference evidence="8" key="1">
    <citation type="submission" date="2020-01" db="EMBL/GenBank/DDBJ databases">
        <authorList>
            <person name="Meier V. D."/>
            <person name="Meier V D."/>
        </authorList>
    </citation>
    <scope>NUCLEOTIDE SEQUENCE</scope>
    <source>
        <strain evidence="8">HLG_WM_MAG_07</strain>
    </source>
</reference>
<evidence type="ECO:0000256" key="6">
    <source>
        <dbReference type="ARBA" id="ARBA00029628"/>
    </source>
</evidence>
<dbReference type="Gene3D" id="2.30.30.110">
    <property type="match status" value="1"/>
</dbReference>
<dbReference type="EMBL" id="CACVAY010000079">
    <property type="protein sequence ID" value="CAA6816935.1"/>
    <property type="molecule type" value="Genomic_DNA"/>
</dbReference>
<dbReference type="SUPFAM" id="SSF50118">
    <property type="entry name" value="Cell growth inhibitor/plasmid maintenance toxic component"/>
    <property type="match status" value="1"/>
</dbReference>
<evidence type="ECO:0000256" key="7">
    <source>
        <dbReference type="ARBA" id="ARBA00033135"/>
    </source>
</evidence>
<dbReference type="GO" id="GO:0008657">
    <property type="term" value="F:DNA topoisomerase type II (double strand cut, ATP-hydrolyzing) inhibitor activity"/>
    <property type="evidence" value="ECO:0007669"/>
    <property type="project" value="InterPro"/>
</dbReference>
<dbReference type="InterPro" id="IPR002712">
    <property type="entry name" value="CcdB"/>
</dbReference>
<comment type="similarity">
    <text evidence="1">Belongs to the CcdB toxin family.</text>
</comment>